<dbReference type="InterPro" id="IPR036280">
    <property type="entry name" value="Multihaem_cyt_sf"/>
</dbReference>
<sequence>MKLVIIVIGFFAIVVGLVLAFPDYLINPGPLMQGHAQIEKNCLSCHRPFRGALTMQCTNCHKPDEIGIKNVKGMALLRKDSNISFHRGLSTNSCIGCHTDHKGRDSTRAIRAFRHEGISFDLRANCNSCHDVQKPKDKLHDYATRSCGECHSTSGWKPASFDHKTLASAQRCIDCHKGEVLKDHLHSSAGDNCSTCHGTRAWKPASFDHKMLASAQRCIDCHKGEVPKDRLHSSAGVNCSTCHGTSGWKPASFDHKMLASAQRCIDCHKGEVPKDRLHSSTGANCSTCHGTRAWRPASFDHDRYFRLDRDHRASCSTCHKDSSDFKKYTCYGCHEHTPSNIASEHREEGIRNYQNCMRCHKSGSDED</sequence>
<dbReference type="GO" id="GO:0009055">
    <property type="term" value="F:electron transfer activity"/>
    <property type="evidence" value="ECO:0007669"/>
    <property type="project" value="InterPro"/>
</dbReference>
<keyword evidence="3" id="KW-0479">Metal-binding</keyword>
<dbReference type="InterPro" id="IPR020942">
    <property type="entry name" value="Cyt_c_III_dom"/>
</dbReference>
<comment type="caution">
    <text evidence="8">The sequence shown here is derived from an EMBL/GenBank/DDBJ whole genome shotgun (WGS) entry which is preliminary data.</text>
</comment>
<reference evidence="8 9" key="1">
    <citation type="submission" date="2016-03" db="EMBL/GenBank/DDBJ databases">
        <title>Speciation and ecological success in dimly lit waters: horizontal gene transfer in a green sulfur bacteria bloom unveiled by metagenomic assembly.</title>
        <authorList>
            <person name="Llorens-Mares T."/>
            <person name="Liu Z."/>
            <person name="Allen L.Z."/>
            <person name="Rusch D.B."/>
            <person name="Craig M.T."/>
            <person name="Dupont C.L."/>
            <person name="Bryant D.A."/>
            <person name="Casamayor E.O."/>
        </authorList>
    </citation>
    <scope>NUCLEOTIDE SEQUENCE [LARGE SCALE GENOMIC DNA]</scope>
    <source>
        <strain evidence="8">CIII</strain>
    </source>
</reference>
<dbReference type="Proteomes" id="UP000076481">
    <property type="component" value="Unassembled WGS sequence"/>
</dbReference>
<keyword evidence="4" id="KW-0732">Signal</keyword>
<protein>
    <recommendedName>
        <fullName evidence="7">Class III cytochrome C domain-containing protein</fullName>
    </recommendedName>
</protein>
<dbReference type="SUPFAM" id="SSF48695">
    <property type="entry name" value="Multiheme cytochromes"/>
    <property type="match status" value="1"/>
</dbReference>
<feature type="domain" description="Class III cytochrome C" evidence="7">
    <location>
        <begin position="34"/>
        <end position="106"/>
    </location>
</feature>
<gene>
    <name evidence="8" type="ORF">A3K90_06990</name>
</gene>
<evidence type="ECO:0000259" key="7">
    <source>
        <dbReference type="Pfam" id="PF02085"/>
    </source>
</evidence>
<dbReference type="CDD" id="cd08168">
    <property type="entry name" value="Cytochrom_C3"/>
    <property type="match status" value="2"/>
</dbReference>
<evidence type="ECO:0000256" key="3">
    <source>
        <dbReference type="ARBA" id="ARBA00022723"/>
    </source>
</evidence>
<dbReference type="RefSeq" id="WP_303681755.1">
    <property type="nucleotide sequence ID" value="NZ_LVWG01000032.1"/>
</dbReference>
<evidence type="ECO:0000313" key="8">
    <source>
        <dbReference type="EMBL" id="KZK73966.1"/>
    </source>
</evidence>
<keyword evidence="6" id="KW-0408">Iron</keyword>
<accession>A0A165LFF1</accession>
<dbReference type="EMBL" id="LVWG01000032">
    <property type="protein sequence ID" value="KZK73966.1"/>
    <property type="molecule type" value="Genomic_DNA"/>
</dbReference>
<dbReference type="Gene3D" id="3.90.10.10">
    <property type="entry name" value="Cytochrome C3"/>
    <property type="match status" value="4"/>
</dbReference>
<keyword evidence="1" id="KW-0813">Transport</keyword>
<keyword evidence="5" id="KW-0249">Electron transport</keyword>
<evidence type="ECO:0000313" key="9">
    <source>
        <dbReference type="Proteomes" id="UP000076481"/>
    </source>
</evidence>
<name>A0A165LFF1_PELLU</name>
<dbReference type="PANTHER" id="PTHR35038">
    <property type="entry name" value="DISSIMILATORY SULFITE REDUCTASE SIRA"/>
    <property type="match status" value="1"/>
</dbReference>
<dbReference type="InterPro" id="IPR051829">
    <property type="entry name" value="Multiheme_Cytochr_ET"/>
</dbReference>
<dbReference type="GO" id="GO:0016491">
    <property type="term" value="F:oxidoreductase activity"/>
    <property type="evidence" value="ECO:0007669"/>
    <property type="project" value="TreeGrafter"/>
</dbReference>
<evidence type="ECO:0000256" key="2">
    <source>
        <dbReference type="ARBA" id="ARBA00022617"/>
    </source>
</evidence>
<dbReference type="GO" id="GO:0046872">
    <property type="term" value="F:metal ion binding"/>
    <property type="evidence" value="ECO:0007669"/>
    <property type="project" value="UniProtKB-KW"/>
</dbReference>
<dbReference type="GO" id="GO:0020037">
    <property type="term" value="F:heme binding"/>
    <property type="evidence" value="ECO:0007669"/>
    <property type="project" value="InterPro"/>
</dbReference>
<keyword evidence="2" id="KW-0349">Heme</keyword>
<dbReference type="Pfam" id="PF02085">
    <property type="entry name" value="Cytochrom_CIII"/>
    <property type="match status" value="1"/>
</dbReference>
<organism evidence="8 9">
    <name type="scientific">Pelodictyon luteolum</name>
    <dbReference type="NCBI Taxonomy" id="1100"/>
    <lineage>
        <taxon>Bacteria</taxon>
        <taxon>Pseudomonadati</taxon>
        <taxon>Chlorobiota</taxon>
        <taxon>Chlorobiia</taxon>
        <taxon>Chlorobiales</taxon>
        <taxon>Chlorobiaceae</taxon>
        <taxon>Chlorobium/Pelodictyon group</taxon>
        <taxon>Pelodictyon</taxon>
    </lineage>
</organism>
<dbReference type="AlphaFoldDB" id="A0A165LFF1"/>
<evidence type="ECO:0000256" key="1">
    <source>
        <dbReference type="ARBA" id="ARBA00022448"/>
    </source>
</evidence>
<proteinExistence type="predicted"/>
<evidence type="ECO:0000256" key="4">
    <source>
        <dbReference type="ARBA" id="ARBA00022729"/>
    </source>
</evidence>
<evidence type="ECO:0000256" key="5">
    <source>
        <dbReference type="ARBA" id="ARBA00022982"/>
    </source>
</evidence>
<dbReference type="PANTHER" id="PTHR35038:SF6">
    <property type="entry name" value="SURFACE LOCALIZED DECAHEME CYTOCHROME C LIPOPROTEIN"/>
    <property type="match status" value="1"/>
</dbReference>
<evidence type="ECO:0000256" key="6">
    <source>
        <dbReference type="ARBA" id="ARBA00023004"/>
    </source>
</evidence>